<evidence type="ECO:0000256" key="4">
    <source>
        <dbReference type="ARBA" id="ARBA00022989"/>
    </source>
</evidence>
<feature type="transmembrane region" description="Helical" evidence="8">
    <location>
        <begin position="91"/>
        <end position="113"/>
    </location>
</feature>
<evidence type="ECO:0000313" key="10">
    <source>
        <dbReference type="Proteomes" id="UP000694941"/>
    </source>
</evidence>
<keyword evidence="4 8" id="KW-1133">Transmembrane helix</keyword>
<dbReference type="InterPro" id="IPR008253">
    <property type="entry name" value="Marvel"/>
</dbReference>
<dbReference type="GeneID" id="106469487"/>
<proteinExistence type="inferred from homology"/>
<dbReference type="InterPro" id="IPR001285">
    <property type="entry name" value="Synaptophysin/porin"/>
</dbReference>
<sequence length="232" mass="26194">MENMNLEILKEPLGFLRVIQLIMSIFAFATTAGFSTYTSFKIDCSAGKISEVIFNFGYPFKLNQIPIKVVQCDDKTVVADLPWDFSSSAEFFVAVGVLTFLLTLLALGIYICSISFYTSNQMVPVCDLASSVLLTILWLSAASAWAHEVSNVKYYATPDNFFDQITECSKQHCVKTYTGNYASLNVSLIFGFGNFLLWAASLWFVFKETKFHQETNQQEHQQQHQQPPLYSS</sequence>
<accession>A0ABM1BNA4</accession>
<feature type="transmembrane region" description="Helical" evidence="8">
    <location>
        <begin position="21"/>
        <end position="40"/>
    </location>
</feature>
<dbReference type="PROSITE" id="PS51225">
    <property type="entry name" value="MARVEL"/>
    <property type="match status" value="1"/>
</dbReference>
<dbReference type="RefSeq" id="XP_013785441.2">
    <property type="nucleotide sequence ID" value="XM_013929987.2"/>
</dbReference>
<evidence type="ECO:0000256" key="1">
    <source>
        <dbReference type="ARBA" id="ARBA00004141"/>
    </source>
</evidence>
<reference evidence="11" key="1">
    <citation type="submission" date="2025-08" db="UniProtKB">
        <authorList>
            <consortium name="RefSeq"/>
        </authorList>
    </citation>
    <scope>IDENTIFICATION</scope>
    <source>
        <tissue evidence="11">Muscle</tissue>
    </source>
</reference>
<evidence type="ECO:0000256" key="3">
    <source>
        <dbReference type="ARBA" id="ARBA00022692"/>
    </source>
</evidence>
<name>A0ABM1BNA4_LIMPO</name>
<dbReference type="PANTHER" id="PTHR10306">
    <property type="entry name" value="SYNAPTOPHYSIN"/>
    <property type="match status" value="1"/>
</dbReference>
<evidence type="ECO:0000256" key="7">
    <source>
        <dbReference type="PROSITE-ProRule" id="PRU00581"/>
    </source>
</evidence>
<evidence type="ECO:0000313" key="11">
    <source>
        <dbReference type="RefSeq" id="XP_013785441.2"/>
    </source>
</evidence>
<evidence type="ECO:0000256" key="5">
    <source>
        <dbReference type="ARBA" id="ARBA00023136"/>
    </source>
</evidence>
<dbReference type="PRINTS" id="PR00220">
    <property type="entry name" value="SYNAPTOPHYSN"/>
</dbReference>
<gene>
    <name evidence="11" type="primary">LOC106469487</name>
</gene>
<evidence type="ECO:0000256" key="2">
    <source>
        <dbReference type="ARBA" id="ARBA00006476"/>
    </source>
</evidence>
<dbReference type="Pfam" id="PF01284">
    <property type="entry name" value="MARVEL"/>
    <property type="match status" value="1"/>
</dbReference>
<dbReference type="PANTHER" id="PTHR10306:SF17">
    <property type="entry name" value="MARVEL DOMAIN-CONTAINING PROTEIN"/>
    <property type="match status" value="1"/>
</dbReference>
<feature type="domain" description="MARVEL" evidence="9">
    <location>
        <begin position="8"/>
        <end position="210"/>
    </location>
</feature>
<evidence type="ECO:0000256" key="6">
    <source>
        <dbReference type="ARBA" id="ARBA00023180"/>
    </source>
</evidence>
<comment type="similarity">
    <text evidence="2">Belongs to the synaptophysin/synaptobrevin family.</text>
</comment>
<comment type="subcellular location">
    <subcellularLocation>
        <location evidence="1">Membrane</location>
        <topology evidence="1">Multi-pass membrane protein</topology>
    </subcellularLocation>
</comment>
<evidence type="ECO:0000259" key="9">
    <source>
        <dbReference type="PROSITE" id="PS51225"/>
    </source>
</evidence>
<feature type="transmembrane region" description="Helical" evidence="8">
    <location>
        <begin position="125"/>
        <end position="146"/>
    </location>
</feature>
<keyword evidence="6" id="KW-0325">Glycoprotein</keyword>
<feature type="transmembrane region" description="Helical" evidence="8">
    <location>
        <begin position="186"/>
        <end position="206"/>
    </location>
</feature>
<dbReference type="Proteomes" id="UP000694941">
    <property type="component" value="Unplaced"/>
</dbReference>
<organism evidence="10 11">
    <name type="scientific">Limulus polyphemus</name>
    <name type="common">Atlantic horseshoe crab</name>
    <dbReference type="NCBI Taxonomy" id="6850"/>
    <lineage>
        <taxon>Eukaryota</taxon>
        <taxon>Metazoa</taxon>
        <taxon>Ecdysozoa</taxon>
        <taxon>Arthropoda</taxon>
        <taxon>Chelicerata</taxon>
        <taxon>Merostomata</taxon>
        <taxon>Xiphosura</taxon>
        <taxon>Limulidae</taxon>
        <taxon>Limulus</taxon>
    </lineage>
</organism>
<keyword evidence="5 7" id="KW-0472">Membrane</keyword>
<keyword evidence="3 7" id="KW-0812">Transmembrane</keyword>
<protein>
    <submittedName>
        <fullName evidence="11">Synaptophysin-like protein 1</fullName>
    </submittedName>
</protein>
<keyword evidence="10" id="KW-1185">Reference proteome</keyword>
<evidence type="ECO:0000256" key="8">
    <source>
        <dbReference type="SAM" id="Phobius"/>
    </source>
</evidence>